<dbReference type="EMBL" id="CP028775">
    <property type="protein sequence ID" value="AWU76501.1"/>
    <property type="molecule type" value="Genomic_DNA"/>
</dbReference>
<dbReference type="Proteomes" id="UP000189274">
    <property type="component" value="Unassembled WGS sequence"/>
</dbReference>
<dbReference type="EMBL" id="MQVM01000006">
    <property type="protein sequence ID" value="ONH75582.1"/>
    <property type="molecule type" value="Genomic_DNA"/>
</dbReference>
<dbReference type="EMBL" id="NHMM01000001">
    <property type="protein sequence ID" value="OUT24067.1"/>
    <property type="molecule type" value="Genomic_DNA"/>
</dbReference>
<dbReference type="PANTHER" id="PTHR11538">
    <property type="entry name" value="PHENYLALANYL-TRNA SYNTHETASE"/>
    <property type="match status" value="1"/>
</dbReference>
<dbReference type="EMBL" id="JQFK01000056">
    <property type="protein sequence ID" value="KGK36707.1"/>
    <property type="molecule type" value="Genomic_DNA"/>
</dbReference>
<dbReference type="Pfam" id="PF10354">
    <property type="entry name" value="BMT5-like"/>
    <property type="match status" value="1"/>
</dbReference>
<evidence type="ECO:0000313" key="6">
    <source>
        <dbReference type="EMBL" id="OUT24067.1"/>
    </source>
</evidence>
<dbReference type="Proteomes" id="UP000195871">
    <property type="component" value="Unassembled WGS sequence"/>
</dbReference>
<dbReference type="Proteomes" id="UP000249293">
    <property type="component" value="Chromosome 3"/>
</dbReference>
<organism evidence="4 7">
    <name type="scientific">Pichia kudriavzevii</name>
    <name type="common">Yeast</name>
    <name type="synonym">Issatchenkia orientalis</name>
    <dbReference type="NCBI Taxonomy" id="4909"/>
    <lineage>
        <taxon>Eukaryota</taxon>
        <taxon>Fungi</taxon>
        <taxon>Dikarya</taxon>
        <taxon>Ascomycota</taxon>
        <taxon>Saccharomycotina</taxon>
        <taxon>Pichiomycetes</taxon>
        <taxon>Pichiales</taxon>
        <taxon>Pichiaceae</taxon>
        <taxon>Pichia</taxon>
    </lineage>
</organism>
<dbReference type="GO" id="GO:0005730">
    <property type="term" value="C:nucleolus"/>
    <property type="evidence" value="ECO:0007669"/>
    <property type="project" value="EnsemblFungi"/>
</dbReference>
<evidence type="ECO:0000313" key="8">
    <source>
        <dbReference type="Proteomes" id="UP000189274"/>
    </source>
</evidence>
<dbReference type="AlphaFoldDB" id="A0A099NXP4"/>
<reference evidence="5" key="4">
    <citation type="submission" date="2017-01" db="EMBL/GenBank/DDBJ databases">
        <authorList>
            <person name="Mah S.A."/>
            <person name="Swanson W.J."/>
            <person name="Moy G.W."/>
            <person name="Vacquier V.D."/>
        </authorList>
    </citation>
    <scope>NUCLEOTIDE SEQUENCE [LARGE SCALE GENOMIC DNA]</scope>
    <source>
        <strain evidence="5">129</strain>
    </source>
</reference>
<reference evidence="3 10" key="6">
    <citation type="submission" date="2018-06" db="EMBL/GenBank/DDBJ databases">
        <title>Population genomics shows no distinction between pathogenic Candida krusei and environmental Pichia kudriavzevii: One species, four names.</title>
        <authorList>
            <person name="Douglass A.P."/>
            <person name="Offei B."/>
            <person name="Braun-Galleani S."/>
            <person name="Coughlan A.Y."/>
            <person name="Martos A."/>
            <person name="Ortiz-Merino R.A."/>
            <person name="Byrne K.P."/>
            <person name="Wolfe K.H."/>
        </authorList>
    </citation>
    <scope>NUCLEOTIDE SEQUENCE [LARGE SCALE GENOMIC DNA]</scope>
    <source>
        <strain evidence="3 10">CBS573</strain>
    </source>
</reference>
<evidence type="ECO:0000313" key="7">
    <source>
        <dbReference type="Proteomes" id="UP000029867"/>
    </source>
</evidence>
<protein>
    <submittedName>
        <fullName evidence="5">Ferredoxin-fold anticodon-binding domain-containing protein 1</fullName>
    </submittedName>
</protein>
<dbReference type="PANTHER" id="PTHR11538:SF26">
    <property type="entry name" value="FERREDOXIN-FOLD ANTICODON-BINDING DOMAIN-CONTAINING PROTEIN 1"/>
    <property type="match status" value="1"/>
</dbReference>
<gene>
    <name evidence="5" type="ORF">BOH78_1823</name>
    <name evidence="3" type="ORF">C5L36_0C04340</name>
    <name evidence="6" type="ORF">CAS74_000450</name>
    <name evidence="4" type="ORF">JL09_g4142</name>
</gene>
<dbReference type="InterPro" id="IPR019446">
    <property type="entry name" value="BMT5-like"/>
</dbReference>
<dbReference type="HOGENOM" id="CLU_035438_1_0_1"/>
<sequence>MARRGKGNLASKLRHQQFEEKTQKELSKRLANKELNYSKNAKKLQKNKVNEELMEKGVEIPYDEKKVFIPFNYNDRIIIIGDGDFSYSLSIVKKKLIKPSKLITTSYDSLEELYGKYTRETIDANINELRELGVTRIYHEIDGTRLCESFGIQSKNKKRGDGSGKSIKMLGGLTVQNILFNFPHIGKHIKDVNRNIMKNQEMLHAFFKSCLELYQVLRKQRENFKGKAEEEEVVESRESENNQDSEGGFDDYNSNHSKHNDDVFGQQKNNDEEKELITVTLFDGQPYDNWMIKRLARDAIGYSVQRSGKFEWRFYNGYQHRRTAGLGNTNKAAHTRSARIYKFEVFSPRKHSKTHQYDSD</sequence>
<dbReference type="GO" id="GO:0005737">
    <property type="term" value="C:cytoplasm"/>
    <property type="evidence" value="ECO:0007669"/>
    <property type="project" value="TreeGrafter"/>
</dbReference>
<proteinExistence type="predicted"/>
<evidence type="ECO:0000256" key="1">
    <source>
        <dbReference type="SAM" id="MobiDB-lite"/>
    </source>
</evidence>
<name>A0A099NXP4_PICKU</name>
<accession>A0A099NXP4</accession>
<reference evidence="6 9" key="5">
    <citation type="submission" date="2017-05" db="EMBL/GenBank/DDBJ databases">
        <title>The Genome Sequence of Candida krusei Ckrusei653.</title>
        <authorList>
            <person name="Cuomo C."/>
            <person name="Forche A."/>
            <person name="Young S."/>
            <person name="Abouelleil A."/>
            <person name="Cao P."/>
            <person name="Chapman S."/>
            <person name="Cusick C."/>
            <person name="Shea T."/>
            <person name="Nusbaum C."/>
            <person name="Birren B."/>
        </authorList>
    </citation>
    <scope>NUCLEOTIDE SEQUENCE [LARGE SCALE GENOMIC DNA]</scope>
    <source>
        <strain evidence="6 9">Ckrusei653</strain>
    </source>
</reference>
<keyword evidence="10" id="KW-1185">Reference proteome</keyword>
<evidence type="ECO:0000259" key="2">
    <source>
        <dbReference type="Pfam" id="PF10354"/>
    </source>
</evidence>
<reference evidence="8" key="3">
    <citation type="journal article" date="2017" name="Genome Announc.">
        <title>Genome sequences of Cyberlindnera fabianii 65, Pichia kudriavzevii 129, and Saccharomyces cerevisiae 131 isolated from fermented masau fruits in Zimbabwe.</title>
        <authorList>
            <person name="van Rijswijck I.M.H."/>
            <person name="Derks M.F.L."/>
            <person name="Abee T."/>
            <person name="de Ridder D."/>
            <person name="Smid E.J."/>
        </authorList>
    </citation>
    <scope>NUCLEOTIDE SEQUENCE [LARGE SCALE GENOMIC DNA]</scope>
    <source>
        <strain evidence="8">129</strain>
    </source>
</reference>
<feature type="compositionally biased region" description="Basic and acidic residues" evidence="1">
    <location>
        <begin position="227"/>
        <end position="240"/>
    </location>
</feature>
<dbReference type="eggNOG" id="KOG4174">
    <property type="taxonomic scope" value="Eukaryota"/>
</dbReference>
<feature type="compositionally biased region" description="Basic and acidic residues" evidence="1">
    <location>
        <begin position="16"/>
        <end position="25"/>
    </location>
</feature>
<feature type="region of interest" description="Disordered" evidence="1">
    <location>
        <begin position="1"/>
        <end position="25"/>
    </location>
</feature>
<evidence type="ECO:0000313" key="5">
    <source>
        <dbReference type="EMBL" id="ONH75582.1"/>
    </source>
</evidence>
<feature type="region of interest" description="Disordered" evidence="1">
    <location>
        <begin position="227"/>
        <end position="269"/>
    </location>
</feature>
<reference evidence="4" key="2">
    <citation type="submission" date="2014-08" db="EMBL/GenBank/DDBJ databases">
        <title>Exploiting Issatchenkia orientalis SD108 for Succinic Acid Production.</title>
        <authorList>
            <person name="Xiao H."/>
            <person name="Shao Z."/>
            <person name="Jiang Y."/>
            <person name="Dole S."/>
            <person name="Zhao H."/>
        </authorList>
    </citation>
    <scope>NUCLEOTIDE SEQUENCE [LARGE SCALE GENOMIC DNA]</scope>
    <source>
        <strain evidence="4">SD108</strain>
    </source>
</reference>
<dbReference type="OrthoDB" id="273345at2759"/>
<evidence type="ECO:0000313" key="4">
    <source>
        <dbReference type="EMBL" id="KGK36707.1"/>
    </source>
</evidence>
<evidence type="ECO:0000313" key="9">
    <source>
        <dbReference type="Proteomes" id="UP000195871"/>
    </source>
</evidence>
<dbReference type="Proteomes" id="UP000029867">
    <property type="component" value="Unassembled WGS sequence"/>
</dbReference>
<reference evidence="7" key="1">
    <citation type="journal article" date="2014" name="Microb. Cell Fact.">
        <title>Exploiting Issatchenkia orientalis SD108 for succinic acid production.</title>
        <authorList>
            <person name="Xiao H."/>
            <person name="Shao Z."/>
            <person name="Jiang Y."/>
            <person name="Dole S."/>
            <person name="Zhao H."/>
        </authorList>
    </citation>
    <scope>NUCLEOTIDE SEQUENCE [LARGE SCALE GENOMIC DNA]</scope>
    <source>
        <strain evidence="7">SD108</strain>
    </source>
</reference>
<evidence type="ECO:0000313" key="3">
    <source>
        <dbReference type="EMBL" id="AWU76501.1"/>
    </source>
</evidence>
<feature type="domain" description="25S rRNA (uridine-N(3))-methyltransferase BMT5-like" evidence="2">
    <location>
        <begin position="79"/>
        <end position="322"/>
    </location>
</feature>
<dbReference type="VEuPathDB" id="FungiDB:C5L36_0C04340"/>
<evidence type="ECO:0000313" key="10">
    <source>
        <dbReference type="Proteomes" id="UP000249293"/>
    </source>
</evidence>
<dbReference type="GO" id="GO:0070475">
    <property type="term" value="P:rRNA base methylation"/>
    <property type="evidence" value="ECO:0007669"/>
    <property type="project" value="EnsemblFungi"/>
</dbReference>
<dbReference type="GO" id="GO:0070042">
    <property type="term" value="F:rRNA (uridine-N3-)-methyltransferase activity"/>
    <property type="evidence" value="ECO:0007669"/>
    <property type="project" value="EnsemblFungi"/>
</dbReference>
<dbReference type="STRING" id="4909.A0A099NXP4"/>